<keyword evidence="3" id="KW-1185">Reference proteome</keyword>
<comment type="caution">
    <text evidence="2">The sequence shown here is derived from an EMBL/GenBank/DDBJ whole genome shotgun (WGS) entry which is preliminary data.</text>
</comment>
<proteinExistence type="predicted"/>
<evidence type="ECO:0000256" key="1">
    <source>
        <dbReference type="SAM" id="MobiDB-lite"/>
    </source>
</evidence>
<protein>
    <submittedName>
        <fullName evidence="2">Uncharacterized protein</fullName>
    </submittedName>
</protein>
<evidence type="ECO:0000313" key="3">
    <source>
        <dbReference type="Proteomes" id="UP000092124"/>
    </source>
</evidence>
<dbReference type="EMBL" id="LZPO01027401">
    <property type="protein sequence ID" value="OBS78634.1"/>
    <property type="molecule type" value="Genomic_DNA"/>
</dbReference>
<dbReference type="AlphaFoldDB" id="A0A1A6HK77"/>
<organism evidence="2 3">
    <name type="scientific">Neotoma lepida</name>
    <name type="common">Desert woodrat</name>
    <dbReference type="NCBI Taxonomy" id="56216"/>
    <lineage>
        <taxon>Eukaryota</taxon>
        <taxon>Metazoa</taxon>
        <taxon>Chordata</taxon>
        <taxon>Craniata</taxon>
        <taxon>Vertebrata</taxon>
        <taxon>Euteleostomi</taxon>
        <taxon>Mammalia</taxon>
        <taxon>Eutheria</taxon>
        <taxon>Euarchontoglires</taxon>
        <taxon>Glires</taxon>
        <taxon>Rodentia</taxon>
        <taxon>Myomorpha</taxon>
        <taxon>Muroidea</taxon>
        <taxon>Cricetidae</taxon>
        <taxon>Neotominae</taxon>
        <taxon>Neotoma</taxon>
    </lineage>
</organism>
<feature type="region of interest" description="Disordered" evidence="1">
    <location>
        <begin position="113"/>
        <end position="135"/>
    </location>
</feature>
<accession>A0A1A6HK77</accession>
<dbReference type="Proteomes" id="UP000092124">
    <property type="component" value="Unassembled WGS sequence"/>
</dbReference>
<dbReference type="STRING" id="56216.A0A1A6HK77"/>
<reference evidence="2 3" key="1">
    <citation type="submission" date="2016-06" db="EMBL/GenBank/DDBJ databases">
        <title>The Draft Genome Sequence and Annotation of the Desert Woodrat Neotoma lepida.</title>
        <authorList>
            <person name="Campbell M."/>
            <person name="Oakeson K.F."/>
            <person name="Yandell M."/>
            <person name="Halpert J.R."/>
            <person name="Dearing D."/>
        </authorList>
    </citation>
    <scope>NUCLEOTIDE SEQUENCE [LARGE SCALE GENOMIC DNA]</scope>
    <source>
        <strain evidence="2">417</strain>
        <tissue evidence="2">Liver</tissue>
    </source>
</reference>
<feature type="region of interest" description="Disordered" evidence="1">
    <location>
        <begin position="59"/>
        <end position="89"/>
    </location>
</feature>
<evidence type="ECO:0000313" key="2">
    <source>
        <dbReference type="EMBL" id="OBS78634.1"/>
    </source>
</evidence>
<sequence>MSSPATGSKAEFKGHFFLEEQLQSIHEAVLRRWQDAVDMGWTCWEPQVGRWESQQDVSQTLVSSGIASGPSARPVSPQNNQSADPGLGGLAASYLNPVKSLVPQMPKLLKSLFPVRDDRRARQSSPLVHQVRKPQ</sequence>
<dbReference type="OrthoDB" id="3176171at2759"/>
<name>A0A1A6HK77_NEOLE</name>
<gene>
    <name evidence="2" type="ORF">A6R68_18977</name>
</gene>